<keyword evidence="1" id="KW-0929">Antimicrobial</keyword>
<accession>A0AAN9JS88</accession>
<evidence type="ECO:0000256" key="2">
    <source>
        <dbReference type="ARBA" id="ARBA00022577"/>
    </source>
</evidence>
<evidence type="ECO:0000313" key="7">
    <source>
        <dbReference type="EMBL" id="KAK7304525.1"/>
    </source>
</evidence>
<protein>
    <recommendedName>
        <fullName evidence="6">Knottins-like domain-containing protein</fullName>
    </recommendedName>
</protein>
<dbReference type="Proteomes" id="UP001367508">
    <property type="component" value="Unassembled WGS sequence"/>
</dbReference>
<dbReference type="GO" id="GO:0031640">
    <property type="term" value="P:killing of cells of another organism"/>
    <property type="evidence" value="ECO:0007669"/>
    <property type="project" value="UniProtKB-KW"/>
</dbReference>
<evidence type="ECO:0000259" key="6">
    <source>
        <dbReference type="SMART" id="SM00505"/>
    </source>
</evidence>
<keyword evidence="8" id="KW-1185">Reference proteome</keyword>
<keyword evidence="4" id="KW-0812">Transmembrane</keyword>
<keyword evidence="4" id="KW-1133">Transmembrane helix</keyword>
<evidence type="ECO:0000256" key="1">
    <source>
        <dbReference type="ARBA" id="ARBA00022529"/>
    </source>
</evidence>
<sequence length="167" mass="18428">MAFSAPKFFTIFMLLSFALLLFSTWGKTTTNQDLNLFGLVLTREAVEIIASERNTQISGFVFLKALVLLASASSTVKSRQFLVKQSITMPSSTPKFFTIFMLLCLALLLFSTSEVQANLCQRFSTTWSGPCLDTGSCKDQCINVEHATFGACHINGFGSACFCYFNC</sequence>
<dbReference type="InterPro" id="IPR036574">
    <property type="entry name" value="Scorpion_toxin-like_sf"/>
</dbReference>
<feature type="transmembrane region" description="Helical" evidence="4">
    <location>
        <begin position="57"/>
        <end position="76"/>
    </location>
</feature>
<dbReference type="AlphaFoldDB" id="A0AAN9JS88"/>
<evidence type="ECO:0000256" key="4">
    <source>
        <dbReference type="SAM" id="Phobius"/>
    </source>
</evidence>
<organism evidence="7 8">
    <name type="scientific">Canavalia gladiata</name>
    <name type="common">Sword bean</name>
    <name type="synonym">Dolichos gladiatus</name>
    <dbReference type="NCBI Taxonomy" id="3824"/>
    <lineage>
        <taxon>Eukaryota</taxon>
        <taxon>Viridiplantae</taxon>
        <taxon>Streptophyta</taxon>
        <taxon>Embryophyta</taxon>
        <taxon>Tracheophyta</taxon>
        <taxon>Spermatophyta</taxon>
        <taxon>Magnoliopsida</taxon>
        <taxon>eudicotyledons</taxon>
        <taxon>Gunneridae</taxon>
        <taxon>Pentapetalae</taxon>
        <taxon>rosids</taxon>
        <taxon>fabids</taxon>
        <taxon>Fabales</taxon>
        <taxon>Fabaceae</taxon>
        <taxon>Papilionoideae</taxon>
        <taxon>50 kb inversion clade</taxon>
        <taxon>NPAAA clade</taxon>
        <taxon>indigoferoid/millettioid clade</taxon>
        <taxon>Phaseoleae</taxon>
        <taxon>Canavalia</taxon>
    </lineage>
</organism>
<dbReference type="InterPro" id="IPR003614">
    <property type="entry name" value="Knottins"/>
</dbReference>
<dbReference type="SMART" id="SM00505">
    <property type="entry name" value="Knot1"/>
    <property type="match status" value="1"/>
</dbReference>
<dbReference type="GO" id="GO:0050832">
    <property type="term" value="P:defense response to fungus"/>
    <property type="evidence" value="ECO:0007669"/>
    <property type="project" value="UniProtKB-KW"/>
</dbReference>
<keyword evidence="4" id="KW-0472">Membrane</keyword>
<evidence type="ECO:0000313" key="8">
    <source>
        <dbReference type="Proteomes" id="UP001367508"/>
    </source>
</evidence>
<name>A0AAN9JS88_CANGL</name>
<feature type="signal peptide" evidence="5">
    <location>
        <begin position="1"/>
        <end position="26"/>
    </location>
</feature>
<gene>
    <name evidence="7" type="ORF">VNO77_42406</name>
</gene>
<dbReference type="PANTHER" id="PTHR33147:SF46">
    <property type="entry name" value="DEFENSIN-LIKE PROTEIN 19"/>
    <property type="match status" value="1"/>
</dbReference>
<dbReference type="SUPFAM" id="SSF57095">
    <property type="entry name" value="Scorpion toxin-like"/>
    <property type="match status" value="1"/>
</dbReference>
<keyword evidence="2" id="KW-0295">Fungicide</keyword>
<keyword evidence="5" id="KW-0732">Signal</keyword>
<dbReference type="EMBL" id="JAYMYQ010000011">
    <property type="protein sequence ID" value="KAK7304525.1"/>
    <property type="molecule type" value="Genomic_DNA"/>
</dbReference>
<comment type="caution">
    <text evidence="7">The sequence shown here is derived from an EMBL/GenBank/DDBJ whole genome shotgun (WGS) entry which is preliminary data.</text>
</comment>
<proteinExistence type="predicted"/>
<dbReference type="Pfam" id="PF00304">
    <property type="entry name" value="Gamma-thionin"/>
    <property type="match status" value="1"/>
</dbReference>
<evidence type="ECO:0000256" key="3">
    <source>
        <dbReference type="ARBA" id="ARBA00023157"/>
    </source>
</evidence>
<dbReference type="Gene3D" id="3.30.30.10">
    <property type="entry name" value="Knottin, scorpion toxin-like"/>
    <property type="match status" value="1"/>
</dbReference>
<dbReference type="PANTHER" id="PTHR33147">
    <property type="entry name" value="DEFENSIN-LIKE PROTEIN 1"/>
    <property type="match status" value="1"/>
</dbReference>
<feature type="domain" description="Knottins-like" evidence="6">
    <location>
        <begin position="119"/>
        <end position="167"/>
    </location>
</feature>
<feature type="chain" id="PRO_5042885921" description="Knottins-like domain-containing protein" evidence="5">
    <location>
        <begin position="27"/>
        <end position="167"/>
    </location>
</feature>
<keyword evidence="3" id="KW-1015">Disulfide bond</keyword>
<reference evidence="7 8" key="1">
    <citation type="submission" date="2024-01" db="EMBL/GenBank/DDBJ databases">
        <title>The genomes of 5 underutilized Papilionoideae crops provide insights into root nodulation and disease resistanc.</title>
        <authorList>
            <person name="Jiang F."/>
        </authorList>
    </citation>
    <scope>NUCLEOTIDE SEQUENCE [LARGE SCALE GENOMIC DNA]</scope>
    <source>
        <strain evidence="7">LVBAO_FW01</strain>
        <tissue evidence="7">Leaves</tissue>
    </source>
</reference>
<feature type="transmembrane region" description="Helical" evidence="4">
    <location>
        <begin position="96"/>
        <end position="113"/>
    </location>
</feature>
<evidence type="ECO:0000256" key="5">
    <source>
        <dbReference type="SAM" id="SignalP"/>
    </source>
</evidence>